<reference evidence="1 2" key="1">
    <citation type="submission" date="2018-05" db="EMBL/GenBank/DDBJ databases">
        <title>Abyssibacter profundi OUC007T gen. nov., sp. nov, a marine bacterium isolated from seawater of the Mariana Trench.</title>
        <authorList>
            <person name="Zhou S."/>
        </authorList>
    </citation>
    <scope>NUCLEOTIDE SEQUENCE [LARGE SCALE GENOMIC DNA]</scope>
    <source>
        <strain evidence="1 2">OUC007</strain>
    </source>
</reference>
<gene>
    <name evidence="1" type="ORF">DEH80_15260</name>
</gene>
<name>A0A383XQB9_9GAMM</name>
<organism evidence="1 2">
    <name type="scientific">Abyssibacter profundi</name>
    <dbReference type="NCBI Taxonomy" id="2182787"/>
    <lineage>
        <taxon>Bacteria</taxon>
        <taxon>Pseudomonadati</taxon>
        <taxon>Pseudomonadota</taxon>
        <taxon>Gammaproteobacteria</taxon>
        <taxon>Chromatiales</taxon>
        <taxon>Oceanococcaceae</taxon>
        <taxon>Abyssibacter</taxon>
    </lineage>
</organism>
<accession>A0A383XQB9</accession>
<sequence>MGSVATVPGVAVPVPVQELADFGGSNELRVLEAAIEAMGGGIRMERISSESGRLATQLRAPESDRLCAQVSLKPADPSTVCIDMSGVQTPLQITSVEQCRSGIAAAMLLLSLNQNALLTNGLARLEAMRPFTRLASSVCALPIQIDATAGVVASKQVICAALRKIPDGLVAVGAVITSGESDRSRLLLDASMAAFGLQAGRSEPFWIGDLIGSGRDGVLVYWAAVVPMHLER</sequence>
<dbReference type="AlphaFoldDB" id="A0A383XQB9"/>
<proteinExistence type="predicted"/>
<dbReference type="EMBL" id="QEQK01000017">
    <property type="protein sequence ID" value="PWN54823.1"/>
    <property type="molecule type" value="Genomic_DNA"/>
</dbReference>
<keyword evidence="2" id="KW-1185">Reference proteome</keyword>
<protein>
    <submittedName>
        <fullName evidence="1">Uncharacterized protein</fullName>
    </submittedName>
</protein>
<comment type="caution">
    <text evidence="1">The sequence shown here is derived from an EMBL/GenBank/DDBJ whole genome shotgun (WGS) entry which is preliminary data.</text>
</comment>
<dbReference type="Proteomes" id="UP000251800">
    <property type="component" value="Unassembled WGS sequence"/>
</dbReference>
<evidence type="ECO:0000313" key="2">
    <source>
        <dbReference type="Proteomes" id="UP000251800"/>
    </source>
</evidence>
<evidence type="ECO:0000313" key="1">
    <source>
        <dbReference type="EMBL" id="PWN54823.1"/>
    </source>
</evidence>